<gene>
    <name evidence="1" type="ORF">S01H1_50375</name>
</gene>
<dbReference type="EMBL" id="BARS01032456">
    <property type="protein sequence ID" value="GAG27979.1"/>
    <property type="molecule type" value="Genomic_DNA"/>
</dbReference>
<sequence length="236" mass="24434">LEQGNEGALHWTSEGVCQTADEATYTTANGAITDSATAITINTGTIPLNSRLTREGGTEEGMTVTAGAYTTTVTATRATNNEAISDDDVLMGYLPSPTVQTTTVPATAGQSWVGTVQMADMGAKCEIDFDPQYSGTRGNSNTFDHVAPGLVSVSLTYSGVLDRDGFQAGERALWGSTGMAMAQWGDTAGQCAAIFLPTAARIEHVAVEIGDTGLLNVEIAMQGLGHTTPFVLAFGG</sequence>
<name>X0WAP4_9ZZZZ</name>
<organism evidence="1">
    <name type="scientific">marine sediment metagenome</name>
    <dbReference type="NCBI Taxonomy" id="412755"/>
    <lineage>
        <taxon>unclassified sequences</taxon>
        <taxon>metagenomes</taxon>
        <taxon>ecological metagenomes</taxon>
    </lineage>
</organism>
<comment type="caution">
    <text evidence="1">The sequence shown here is derived from an EMBL/GenBank/DDBJ whole genome shotgun (WGS) entry which is preliminary data.</text>
</comment>
<proteinExistence type="predicted"/>
<protein>
    <submittedName>
        <fullName evidence="1">Uncharacterized protein</fullName>
    </submittedName>
</protein>
<reference evidence="1" key="1">
    <citation type="journal article" date="2014" name="Front. Microbiol.">
        <title>High frequency of phylogenetically diverse reductive dehalogenase-homologous genes in deep subseafloor sedimentary metagenomes.</title>
        <authorList>
            <person name="Kawai M."/>
            <person name="Futagami T."/>
            <person name="Toyoda A."/>
            <person name="Takaki Y."/>
            <person name="Nishi S."/>
            <person name="Hori S."/>
            <person name="Arai W."/>
            <person name="Tsubouchi T."/>
            <person name="Morono Y."/>
            <person name="Uchiyama I."/>
            <person name="Ito T."/>
            <person name="Fujiyama A."/>
            <person name="Inagaki F."/>
            <person name="Takami H."/>
        </authorList>
    </citation>
    <scope>NUCLEOTIDE SEQUENCE</scope>
    <source>
        <strain evidence="1">Expedition CK06-06</strain>
    </source>
</reference>
<evidence type="ECO:0000313" key="1">
    <source>
        <dbReference type="EMBL" id="GAG27979.1"/>
    </source>
</evidence>
<feature type="non-terminal residue" evidence="1">
    <location>
        <position position="1"/>
    </location>
</feature>
<dbReference type="AlphaFoldDB" id="X0WAP4"/>
<accession>X0WAP4</accession>